<evidence type="ECO:0000313" key="7">
    <source>
        <dbReference type="Proteomes" id="UP000028027"/>
    </source>
</evidence>
<dbReference type="EMBL" id="JNVL01000033">
    <property type="protein sequence ID" value="KER05682.1"/>
    <property type="molecule type" value="Genomic_DNA"/>
</dbReference>
<dbReference type="PATRIC" id="fig|1502292.3.peg.1520"/>
<dbReference type="PROSITE" id="PS51679">
    <property type="entry name" value="SAM_MT_C5"/>
    <property type="match status" value="1"/>
</dbReference>
<organism evidence="6 7">
    <name type="scientific">Marine Group I thaumarchaeote SCGC AAA799-E16</name>
    <dbReference type="NCBI Taxonomy" id="1502292"/>
    <lineage>
        <taxon>Archaea</taxon>
        <taxon>Nitrososphaerota</taxon>
        <taxon>Marine Group I</taxon>
    </lineage>
</organism>
<keyword evidence="4" id="KW-0949">S-adenosyl-L-methionine</keyword>
<keyword evidence="7" id="KW-1185">Reference proteome</keyword>
<gene>
    <name evidence="6" type="ORF">AAA799E16_01648</name>
</gene>
<dbReference type="InterPro" id="IPR029063">
    <property type="entry name" value="SAM-dependent_MTases_sf"/>
</dbReference>
<reference evidence="6 7" key="1">
    <citation type="submission" date="2014-06" db="EMBL/GenBank/DDBJ databases">
        <authorList>
            <person name="Ngugi D.K."/>
            <person name="Blom J."/>
            <person name="Alam I."/>
            <person name="Rashid M."/>
            <person name="Ba Alawi W."/>
            <person name="Zhang G."/>
            <person name="Hikmawan T."/>
            <person name="Guan Y."/>
            <person name="Antunes A."/>
            <person name="Siam R."/>
            <person name="Eldorry H."/>
            <person name="Bajic V."/>
            <person name="Stingl U."/>
        </authorList>
    </citation>
    <scope>NUCLEOTIDE SEQUENCE [LARGE SCALE GENOMIC DNA]</scope>
    <source>
        <strain evidence="6">SCGC AAA799-E16</strain>
    </source>
</reference>
<dbReference type="PRINTS" id="PR00105">
    <property type="entry name" value="C5METTRFRASE"/>
</dbReference>
<dbReference type="InterPro" id="IPR031303">
    <property type="entry name" value="C5_meth_CS"/>
</dbReference>
<dbReference type="InterPro" id="IPR018117">
    <property type="entry name" value="C5_DNA_meth_AS"/>
</dbReference>
<evidence type="ECO:0000256" key="2">
    <source>
        <dbReference type="ARBA" id="ARBA00022603"/>
    </source>
</evidence>
<dbReference type="NCBIfam" id="TIGR00675">
    <property type="entry name" value="dcm"/>
    <property type="match status" value="1"/>
</dbReference>
<dbReference type="EC" id="2.1.1.37" evidence="1"/>
<evidence type="ECO:0000313" key="6">
    <source>
        <dbReference type="EMBL" id="KER05682.1"/>
    </source>
</evidence>
<evidence type="ECO:0000256" key="4">
    <source>
        <dbReference type="ARBA" id="ARBA00022691"/>
    </source>
</evidence>
<dbReference type="GO" id="GO:0032259">
    <property type="term" value="P:methylation"/>
    <property type="evidence" value="ECO:0007669"/>
    <property type="project" value="UniProtKB-KW"/>
</dbReference>
<name>A0A081S429_9ARCH</name>
<keyword evidence="3 6" id="KW-0808">Transferase</keyword>
<dbReference type="GO" id="GO:0003677">
    <property type="term" value="F:DNA binding"/>
    <property type="evidence" value="ECO:0007669"/>
    <property type="project" value="TreeGrafter"/>
</dbReference>
<dbReference type="AlphaFoldDB" id="A0A081S429"/>
<dbReference type="Gene3D" id="3.90.120.10">
    <property type="entry name" value="DNA Methylase, subunit A, domain 2"/>
    <property type="match status" value="1"/>
</dbReference>
<dbReference type="Proteomes" id="UP000028027">
    <property type="component" value="Unassembled WGS sequence"/>
</dbReference>
<accession>A0A081S429</accession>
<dbReference type="GO" id="GO:0003886">
    <property type="term" value="F:DNA (cytosine-5-)-methyltransferase activity"/>
    <property type="evidence" value="ECO:0007669"/>
    <property type="project" value="UniProtKB-EC"/>
</dbReference>
<comment type="caution">
    <text evidence="6">The sequence shown here is derived from an EMBL/GenBank/DDBJ whole genome shotgun (WGS) entry which is preliminary data.</text>
</comment>
<keyword evidence="2 6" id="KW-0489">Methyltransferase</keyword>
<sequence>MKNSMKGKKPTVIELFAGAGGMALGLEKAGFETKMLVEYDKDCVATLRKNRPKWNVIHDDIHEISFKGMNADVVTGGFPCQAFSHAGHKLGFEDTRGTLFYEFARSVKEIRPKIFLAENVEAILRNQDGKTIETIMDVLGSFGYDVRYEILNAVDYNVAQKRKRVIFIGTKKGVRFQYPKPSKKKVTLGDALKDVPKSEGSTYSDEKIKLLKHVPAGGSWVDMPVDVQKKYMGKSFYSTGGRRGMGRRIAWDEPCLTLTCSPGQKMTERCHPVEVRPFTIREYARIQSFPDSWKFVGSISSRYKQIGNAVPVNLAKAVAKELVKSLLHPKLVATVKVQSKIKDFK</sequence>
<dbReference type="SUPFAM" id="SSF53335">
    <property type="entry name" value="S-adenosyl-L-methionine-dependent methyltransferases"/>
    <property type="match status" value="1"/>
</dbReference>
<evidence type="ECO:0000256" key="3">
    <source>
        <dbReference type="ARBA" id="ARBA00022679"/>
    </source>
</evidence>
<dbReference type="PANTHER" id="PTHR10629">
    <property type="entry name" value="CYTOSINE-SPECIFIC METHYLTRANSFERASE"/>
    <property type="match status" value="1"/>
</dbReference>
<dbReference type="Pfam" id="PF00145">
    <property type="entry name" value="DNA_methylase"/>
    <property type="match status" value="1"/>
</dbReference>
<dbReference type="CDD" id="cd00315">
    <property type="entry name" value="Cyt_C5_DNA_methylase"/>
    <property type="match status" value="1"/>
</dbReference>
<dbReference type="GO" id="GO:0044027">
    <property type="term" value="P:negative regulation of gene expression via chromosomal CpG island methylation"/>
    <property type="evidence" value="ECO:0007669"/>
    <property type="project" value="TreeGrafter"/>
</dbReference>
<comment type="similarity">
    <text evidence="5">Belongs to the class I-like SAM-binding methyltransferase superfamily. C5-methyltransferase family.</text>
</comment>
<evidence type="ECO:0000256" key="5">
    <source>
        <dbReference type="RuleBase" id="RU000416"/>
    </source>
</evidence>
<dbReference type="Gene3D" id="3.40.50.150">
    <property type="entry name" value="Vaccinia Virus protein VP39"/>
    <property type="match status" value="1"/>
</dbReference>
<dbReference type="PANTHER" id="PTHR10629:SF52">
    <property type="entry name" value="DNA (CYTOSINE-5)-METHYLTRANSFERASE 1"/>
    <property type="match status" value="1"/>
</dbReference>
<protein>
    <recommendedName>
        <fullName evidence="1">DNA (cytosine-5-)-methyltransferase</fullName>
        <ecNumber evidence="1">2.1.1.37</ecNumber>
    </recommendedName>
</protein>
<dbReference type="PROSITE" id="PS00094">
    <property type="entry name" value="C5_MTASE_1"/>
    <property type="match status" value="1"/>
</dbReference>
<dbReference type="PROSITE" id="PS00095">
    <property type="entry name" value="C5_MTASE_2"/>
    <property type="match status" value="1"/>
</dbReference>
<proteinExistence type="inferred from homology"/>
<dbReference type="InterPro" id="IPR050390">
    <property type="entry name" value="C5-Methyltransferase"/>
</dbReference>
<evidence type="ECO:0000256" key="1">
    <source>
        <dbReference type="ARBA" id="ARBA00011975"/>
    </source>
</evidence>
<dbReference type="InterPro" id="IPR001525">
    <property type="entry name" value="C5_MeTfrase"/>
</dbReference>